<dbReference type="SUPFAM" id="SSF53955">
    <property type="entry name" value="Lysozyme-like"/>
    <property type="match status" value="1"/>
</dbReference>
<dbReference type="PANTHER" id="PTHR37423:SF2">
    <property type="entry name" value="MEMBRANE-BOUND LYTIC MUREIN TRANSGLYCOSYLASE C"/>
    <property type="match status" value="1"/>
</dbReference>
<feature type="domain" description="Transglycosylase SLT" evidence="3">
    <location>
        <begin position="167"/>
        <end position="257"/>
    </location>
</feature>
<dbReference type="AlphaFoldDB" id="K2HNH8"/>
<comment type="similarity">
    <text evidence="2">Belongs to the virb1 family.</text>
</comment>
<evidence type="ECO:0000259" key="3">
    <source>
        <dbReference type="Pfam" id="PF01464"/>
    </source>
</evidence>
<dbReference type="InterPro" id="IPR023346">
    <property type="entry name" value="Lysozyme-like_dom_sf"/>
</dbReference>
<dbReference type="PATRIC" id="fig|1231392.3.peg.1267"/>
<protein>
    <submittedName>
        <fullName evidence="4">Transglycosylase, Slt family</fullName>
    </submittedName>
</protein>
<dbReference type="GO" id="GO:0008933">
    <property type="term" value="F:peptidoglycan lytic transglycosylase activity"/>
    <property type="evidence" value="ECO:0007669"/>
    <property type="project" value="InterPro"/>
</dbReference>
<name>K2HNH8_9RHOB</name>
<dbReference type="Proteomes" id="UP000006765">
    <property type="component" value="Unassembled WGS sequence"/>
</dbReference>
<evidence type="ECO:0000313" key="5">
    <source>
        <dbReference type="Proteomes" id="UP000006765"/>
    </source>
</evidence>
<dbReference type="EMBL" id="AMGO01000021">
    <property type="protein sequence ID" value="EKE44424.1"/>
    <property type="molecule type" value="Genomic_DNA"/>
</dbReference>
<reference evidence="4 5" key="1">
    <citation type="journal article" date="2012" name="J. Bacteriol.">
        <title>Draft Genome Sequence of Oceaniovalibus guishaninsula JLT2003T.</title>
        <authorList>
            <person name="Tang K."/>
            <person name="Liu K."/>
            <person name="Jiao N."/>
        </authorList>
    </citation>
    <scope>NUCLEOTIDE SEQUENCE [LARGE SCALE GENOMIC DNA]</scope>
    <source>
        <strain evidence="4 5">JLT2003</strain>
    </source>
</reference>
<evidence type="ECO:0000313" key="4">
    <source>
        <dbReference type="EMBL" id="EKE44424.1"/>
    </source>
</evidence>
<dbReference type="Gene3D" id="1.10.530.10">
    <property type="match status" value="1"/>
</dbReference>
<gene>
    <name evidence="4" type="ORF">OCGS_1262</name>
</gene>
<dbReference type="InterPro" id="IPR000189">
    <property type="entry name" value="Transglyc_AS"/>
</dbReference>
<dbReference type="eggNOG" id="COG0741">
    <property type="taxonomic scope" value="Bacteria"/>
</dbReference>
<dbReference type="PANTHER" id="PTHR37423">
    <property type="entry name" value="SOLUBLE LYTIC MUREIN TRANSGLYCOSYLASE-RELATED"/>
    <property type="match status" value="1"/>
</dbReference>
<comment type="caution">
    <text evidence="4">The sequence shown here is derived from an EMBL/GenBank/DDBJ whole genome shotgun (WGS) entry which is preliminary data.</text>
</comment>
<accession>K2HNH8</accession>
<dbReference type="GO" id="GO:0000270">
    <property type="term" value="P:peptidoglycan metabolic process"/>
    <property type="evidence" value="ECO:0007669"/>
    <property type="project" value="InterPro"/>
</dbReference>
<dbReference type="InterPro" id="IPR008258">
    <property type="entry name" value="Transglycosylase_SLT_dom_1"/>
</dbReference>
<dbReference type="CDD" id="cd00254">
    <property type="entry name" value="LT-like"/>
    <property type="match status" value="1"/>
</dbReference>
<proteinExistence type="inferred from homology"/>
<organism evidence="4 5">
    <name type="scientific">Oceaniovalibus guishaninsula JLT2003</name>
    <dbReference type="NCBI Taxonomy" id="1231392"/>
    <lineage>
        <taxon>Bacteria</taxon>
        <taxon>Pseudomonadati</taxon>
        <taxon>Pseudomonadota</taxon>
        <taxon>Alphaproteobacteria</taxon>
        <taxon>Rhodobacterales</taxon>
        <taxon>Roseobacteraceae</taxon>
        <taxon>Oceaniovalibus</taxon>
    </lineage>
</organism>
<dbReference type="STRING" id="1231392.OCGS_1262"/>
<evidence type="ECO:0000256" key="1">
    <source>
        <dbReference type="ARBA" id="ARBA00007734"/>
    </source>
</evidence>
<keyword evidence="5" id="KW-1185">Reference proteome</keyword>
<dbReference type="Pfam" id="PF01464">
    <property type="entry name" value="SLT"/>
    <property type="match status" value="1"/>
</dbReference>
<dbReference type="PROSITE" id="PS00922">
    <property type="entry name" value="TRANSGLYCOSYLASE"/>
    <property type="match status" value="1"/>
</dbReference>
<comment type="similarity">
    <text evidence="1">Belongs to the transglycosylase Slt family.</text>
</comment>
<sequence>MTYRCFSRRLRQRGLGIRPPAGKLAAMTMPRIPQSRRRRAILYAVCALAWLCLLPMPVLAGDAQPFGDFTFKRVKPPVPGARRITVQIEAPPALPAAPAPTEHPAAGAVAAGGQFWDNVPVSGSGAGGLDLALAALRADATVRAPRLETLAGLADRHGRDILAATIGTRVSPALALAVLSVESAGQAGAVSSAGAQGLMQLMPATAARFGVTDSFAAAQNIRGGVAYLDWLMDEFAGDPVLVLAAYNAGEGTVRRHGGVPPYAETRDYVPKVMAAFGVARGLCLTQPMLVSDGCVFVQRTAFNG</sequence>
<dbReference type="GO" id="GO:0016020">
    <property type="term" value="C:membrane"/>
    <property type="evidence" value="ECO:0007669"/>
    <property type="project" value="InterPro"/>
</dbReference>
<evidence type="ECO:0000256" key="2">
    <source>
        <dbReference type="ARBA" id="ARBA00009387"/>
    </source>
</evidence>